<accession>A0A2S6GKH8</accession>
<gene>
    <name evidence="2" type="ORF">CLV40_113177</name>
</gene>
<dbReference type="Pfam" id="PF00583">
    <property type="entry name" value="Acetyltransf_1"/>
    <property type="match status" value="1"/>
</dbReference>
<comment type="caution">
    <text evidence="2">The sequence shown here is derived from an EMBL/GenBank/DDBJ whole genome shotgun (WGS) entry which is preliminary data.</text>
</comment>
<dbReference type="SUPFAM" id="SSF55729">
    <property type="entry name" value="Acyl-CoA N-acyltransferases (Nat)"/>
    <property type="match status" value="1"/>
</dbReference>
<dbReference type="AlphaFoldDB" id="A0A2S6GKH8"/>
<dbReference type="InterPro" id="IPR000182">
    <property type="entry name" value="GNAT_dom"/>
</dbReference>
<sequence length="284" mass="29748">MAGGDFEIGSASADEVRLIAEWAAEERWNPGLADPAAFAPADPGGFLVGRLGGEPIACISAIRYGAGFGFIGYYIARPRWRGQGFGIQVWRAGMARLSGRLVGLDGVVDQQDNYRESGFARAWNNVRYEGVLPVSDVEGSAGDPVAIVDARSVAFDRIAGYDRKFFPEARDAFLAGWVGLGGRTARVAVRDGELCGFAVRRDSRAASRVGPLYADSPGVAAALLRAVSDGGPLAVDVPDANAAATRLMADLGFAPTFEAARMYTGPAPAVDLAGVYGVTSLELG</sequence>
<dbReference type="Pfam" id="PF18014">
    <property type="entry name" value="Acetyltransf_18"/>
    <property type="match status" value="1"/>
</dbReference>
<proteinExistence type="predicted"/>
<dbReference type="GO" id="GO:0016747">
    <property type="term" value="F:acyltransferase activity, transferring groups other than amino-acyl groups"/>
    <property type="evidence" value="ECO:0007669"/>
    <property type="project" value="InterPro"/>
</dbReference>
<dbReference type="PANTHER" id="PTHR47237">
    <property type="entry name" value="SLL0310 PROTEIN"/>
    <property type="match status" value="1"/>
</dbReference>
<evidence type="ECO:0000313" key="2">
    <source>
        <dbReference type="EMBL" id="PPK65693.1"/>
    </source>
</evidence>
<dbReference type="Proteomes" id="UP000239203">
    <property type="component" value="Unassembled WGS sequence"/>
</dbReference>
<name>A0A2S6GKH8_9PSEU</name>
<protein>
    <recommendedName>
        <fullName evidence="1">N-acetyltransferase domain-containing protein</fullName>
    </recommendedName>
</protein>
<dbReference type="InterPro" id="IPR052729">
    <property type="entry name" value="Acyl/Acetyltrans_Enzymes"/>
</dbReference>
<dbReference type="Gene3D" id="3.40.630.90">
    <property type="match status" value="1"/>
</dbReference>
<dbReference type="InterPro" id="IPR041496">
    <property type="entry name" value="YitH/HolE_GNAT"/>
</dbReference>
<dbReference type="InterPro" id="IPR016181">
    <property type="entry name" value="Acyl_CoA_acyltransferase"/>
</dbReference>
<organism evidence="2 3">
    <name type="scientific">Actinokineospora auranticolor</name>
    <dbReference type="NCBI Taxonomy" id="155976"/>
    <lineage>
        <taxon>Bacteria</taxon>
        <taxon>Bacillati</taxon>
        <taxon>Actinomycetota</taxon>
        <taxon>Actinomycetes</taxon>
        <taxon>Pseudonocardiales</taxon>
        <taxon>Pseudonocardiaceae</taxon>
        <taxon>Actinokineospora</taxon>
    </lineage>
</organism>
<dbReference type="EMBL" id="PTIX01000013">
    <property type="protein sequence ID" value="PPK65693.1"/>
    <property type="molecule type" value="Genomic_DNA"/>
</dbReference>
<evidence type="ECO:0000259" key="1">
    <source>
        <dbReference type="PROSITE" id="PS51186"/>
    </source>
</evidence>
<keyword evidence="3" id="KW-1185">Reference proteome</keyword>
<evidence type="ECO:0000313" key="3">
    <source>
        <dbReference type="Proteomes" id="UP000239203"/>
    </source>
</evidence>
<dbReference type="OrthoDB" id="20916at2"/>
<dbReference type="PROSITE" id="PS51186">
    <property type="entry name" value="GNAT"/>
    <property type="match status" value="1"/>
</dbReference>
<dbReference type="Gene3D" id="3.40.630.30">
    <property type="match status" value="1"/>
</dbReference>
<feature type="domain" description="N-acetyltransferase" evidence="1">
    <location>
        <begin position="6"/>
        <end position="138"/>
    </location>
</feature>
<dbReference type="PANTHER" id="PTHR47237:SF1">
    <property type="entry name" value="SLL0310 PROTEIN"/>
    <property type="match status" value="1"/>
</dbReference>
<dbReference type="RefSeq" id="WP_104481105.1">
    <property type="nucleotide sequence ID" value="NZ_CP154825.1"/>
</dbReference>
<reference evidence="2 3" key="1">
    <citation type="submission" date="2018-02" db="EMBL/GenBank/DDBJ databases">
        <title>Genomic Encyclopedia of Archaeal and Bacterial Type Strains, Phase II (KMG-II): from individual species to whole genera.</title>
        <authorList>
            <person name="Goeker M."/>
        </authorList>
    </citation>
    <scope>NUCLEOTIDE SEQUENCE [LARGE SCALE GENOMIC DNA]</scope>
    <source>
        <strain evidence="2 3">YU 961-1</strain>
    </source>
</reference>